<evidence type="ECO:0000256" key="9">
    <source>
        <dbReference type="PROSITE-ProRule" id="PRU00703"/>
    </source>
</evidence>
<feature type="domain" description="CBS" evidence="12">
    <location>
        <begin position="278"/>
        <end position="341"/>
    </location>
</feature>
<dbReference type="Gene3D" id="3.10.580.10">
    <property type="entry name" value="CBS-domain"/>
    <property type="match status" value="1"/>
</dbReference>
<keyword evidence="5" id="KW-0677">Repeat</keyword>
<evidence type="ECO:0000256" key="4">
    <source>
        <dbReference type="ARBA" id="ARBA00022692"/>
    </source>
</evidence>
<comment type="subcellular location">
    <subcellularLocation>
        <location evidence="1">Cell membrane</location>
        <topology evidence="1">Multi-pass membrane protein</topology>
    </subcellularLocation>
</comment>
<evidence type="ECO:0000256" key="11">
    <source>
        <dbReference type="SAM" id="Phobius"/>
    </source>
</evidence>
<feature type="domain" description="CNNM transmembrane" evidence="13">
    <location>
        <begin position="5"/>
        <end position="194"/>
    </location>
</feature>
<evidence type="ECO:0000259" key="12">
    <source>
        <dbReference type="PROSITE" id="PS51371"/>
    </source>
</evidence>
<proteinExistence type="inferred from homology"/>
<feature type="transmembrane region" description="Helical" evidence="11">
    <location>
        <begin position="97"/>
        <end position="115"/>
    </location>
</feature>
<keyword evidence="4 10" id="KW-0812">Transmembrane</keyword>
<dbReference type="InterPro" id="IPR005170">
    <property type="entry name" value="Transptr-assoc_dom"/>
</dbReference>
<dbReference type="Pfam" id="PF01595">
    <property type="entry name" value="CNNM"/>
    <property type="match status" value="1"/>
</dbReference>
<evidence type="ECO:0000313" key="14">
    <source>
        <dbReference type="EMBL" id="MBZ6077717.1"/>
    </source>
</evidence>
<reference evidence="14 15" key="1">
    <citation type="submission" date="2021-09" db="EMBL/GenBank/DDBJ databases">
        <title>The complete genome sequence of a new microorganism.</title>
        <authorList>
            <person name="Zi Z."/>
        </authorList>
    </citation>
    <scope>NUCLEOTIDE SEQUENCE [LARGE SCALE GENOMIC DNA]</scope>
    <source>
        <strain evidence="14 15">WGZ8</strain>
    </source>
</reference>
<keyword evidence="6 10" id="KW-1133">Transmembrane helix</keyword>
<keyword evidence="7 9" id="KW-0129">CBS domain</keyword>
<dbReference type="PANTHER" id="PTHR22777:SF32">
    <property type="entry name" value="UPF0053 INNER MEMBRANE PROTEIN YFJD"/>
    <property type="match status" value="1"/>
</dbReference>
<evidence type="ECO:0000256" key="7">
    <source>
        <dbReference type="ARBA" id="ARBA00023122"/>
    </source>
</evidence>
<evidence type="ECO:0000256" key="10">
    <source>
        <dbReference type="PROSITE-ProRule" id="PRU01193"/>
    </source>
</evidence>
<dbReference type="InterPro" id="IPR044751">
    <property type="entry name" value="Ion_transp-like_CBS"/>
</dbReference>
<accession>A0ABS7VQ86</accession>
<dbReference type="InterPro" id="IPR016169">
    <property type="entry name" value="FAD-bd_PCMH_sub2"/>
</dbReference>
<evidence type="ECO:0000256" key="5">
    <source>
        <dbReference type="ARBA" id="ARBA00022737"/>
    </source>
</evidence>
<dbReference type="RefSeq" id="WP_224314361.1">
    <property type="nucleotide sequence ID" value="NZ_JAIRBM010000011.1"/>
</dbReference>
<name>A0ABS7VQ86_9HYPH</name>
<dbReference type="Proteomes" id="UP000704176">
    <property type="component" value="Unassembled WGS sequence"/>
</dbReference>
<feature type="domain" description="CBS" evidence="12">
    <location>
        <begin position="213"/>
        <end position="273"/>
    </location>
</feature>
<evidence type="ECO:0000256" key="2">
    <source>
        <dbReference type="ARBA" id="ARBA00006446"/>
    </source>
</evidence>
<evidence type="ECO:0000259" key="13">
    <source>
        <dbReference type="PROSITE" id="PS51846"/>
    </source>
</evidence>
<dbReference type="InterPro" id="IPR046342">
    <property type="entry name" value="CBS_dom_sf"/>
</dbReference>
<sequence>MIEDSSSELWVAALVVILCLLLSAFFSAGETAFTGASKARMLFLEKGGDRRAILVNRLLQMRERFIGTVLIGNNIVNIGVSAFATSVLVAIFGDGGALYATVIMSVLVIVFAEVMPKTIAISSPDKVSLALSGPMSWVVAFIGPLAIAIERLVRLMLKPFGIHIGANTPILSASEEMRGQLDLLHKEGNVAKVERDMMGGLLDLEELSVSEVMVHRTKMRTINVDLSSEEIVREVLSSPYTRMPLWRGSQENIIGVLHAKDLLRALDAVGGDAGRLEVESIALESWFVPDTTSLRDQLKAFLTKKTHFALVVDEYGEVMGLVTLEDILEEIVGDIKDEHDLSVQGVRPQPNGSVNVDGSVPIRDLNRVMDWNLPDEEATTIAGLVIHEAQAIPDTGQIFTFHGFRFQVLRKSRNRITALRITPLAVLRKADEASPSARRTPA</sequence>
<gene>
    <name evidence="14" type="ORF">K9B37_15670</name>
</gene>
<feature type="transmembrane region" description="Helical" evidence="11">
    <location>
        <begin position="65"/>
        <end position="91"/>
    </location>
</feature>
<evidence type="ECO:0000256" key="8">
    <source>
        <dbReference type="ARBA" id="ARBA00023136"/>
    </source>
</evidence>
<dbReference type="SUPFAM" id="SSF54631">
    <property type="entry name" value="CBS-domain pair"/>
    <property type="match status" value="1"/>
</dbReference>
<keyword evidence="8 10" id="KW-0472">Membrane</keyword>
<comment type="caution">
    <text evidence="14">The sequence shown here is derived from an EMBL/GenBank/DDBJ whole genome shotgun (WGS) entry which is preliminary data.</text>
</comment>
<dbReference type="InterPro" id="IPR036318">
    <property type="entry name" value="FAD-bd_PCMH-like_sf"/>
</dbReference>
<evidence type="ECO:0000256" key="1">
    <source>
        <dbReference type="ARBA" id="ARBA00004651"/>
    </source>
</evidence>
<keyword evidence="15" id="KW-1185">Reference proteome</keyword>
<evidence type="ECO:0000256" key="6">
    <source>
        <dbReference type="ARBA" id="ARBA00022989"/>
    </source>
</evidence>
<dbReference type="PROSITE" id="PS51846">
    <property type="entry name" value="CNNM"/>
    <property type="match status" value="1"/>
</dbReference>
<dbReference type="PROSITE" id="PS51371">
    <property type="entry name" value="CBS"/>
    <property type="match status" value="2"/>
</dbReference>
<feature type="transmembrane region" description="Helical" evidence="11">
    <location>
        <begin position="12"/>
        <end position="33"/>
    </location>
</feature>
<protein>
    <submittedName>
        <fullName evidence="14">HlyC/CorC family transporter</fullName>
    </submittedName>
</protein>
<dbReference type="Pfam" id="PF03471">
    <property type="entry name" value="CorC_HlyC"/>
    <property type="match status" value="1"/>
</dbReference>
<dbReference type="Gene3D" id="3.30.465.10">
    <property type="match status" value="1"/>
</dbReference>
<evidence type="ECO:0000256" key="3">
    <source>
        <dbReference type="ARBA" id="ARBA00022475"/>
    </source>
</evidence>
<dbReference type="InterPro" id="IPR000644">
    <property type="entry name" value="CBS_dom"/>
</dbReference>
<dbReference type="Pfam" id="PF00571">
    <property type="entry name" value="CBS"/>
    <property type="match status" value="2"/>
</dbReference>
<comment type="similarity">
    <text evidence="2">Belongs to the UPF0053 family. Hemolysin C subfamily.</text>
</comment>
<keyword evidence="3" id="KW-1003">Cell membrane</keyword>
<dbReference type="InterPro" id="IPR002550">
    <property type="entry name" value="CNNM"/>
</dbReference>
<dbReference type="PANTHER" id="PTHR22777">
    <property type="entry name" value="HEMOLYSIN-RELATED"/>
    <property type="match status" value="1"/>
</dbReference>
<dbReference type="CDD" id="cd04590">
    <property type="entry name" value="CBS_pair_CorC_HlyC_assoc"/>
    <property type="match status" value="1"/>
</dbReference>
<evidence type="ECO:0000313" key="15">
    <source>
        <dbReference type="Proteomes" id="UP000704176"/>
    </source>
</evidence>
<dbReference type="SMART" id="SM01091">
    <property type="entry name" value="CorC_HlyC"/>
    <property type="match status" value="1"/>
</dbReference>
<feature type="transmembrane region" description="Helical" evidence="11">
    <location>
        <begin position="127"/>
        <end position="149"/>
    </location>
</feature>
<organism evidence="14 15">
    <name type="scientific">Microvirga puerhi</name>
    <dbReference type="NCBI Taxonomy" id="2876078"/>
    <lineage>
        <taxon>Bacteria</taxon>
        <taxon>Pseudomonadati</taxon>
        <taxon>Pseudomonadota</taxon>
        <taxon>Alphaproteobacteria</taxon>
        <taxon>Hyphomicrobiales</taxon>
        <taxon>Methylobacteriaceae</taxon>
        <taxon>Microvirga</taxon>
    </lineage>
</organism>
<dbReference type="SUPFAM" id="SSF56176">
    <property type="entry name" value="FAD-binding/transporter-associated domain-like"/>
    <property type="match status" value="1"/>
</dbReference>
<dbReference type="EMBL" id="JAIRBM010000011">
    <property type="protein sequence ID" value="MBZ6077717.1"/>
    <property type="molecule type" value="Genomic_DNA"/>
</dbReference>